<organism evidence="1 2">
    <name type="scientific">Lihuaxuella thermophila</name>
    <dbReference type="NCBI Taxonomy" id="1173111"/>
    <lineage>
        <taxon>Bacteria</taxon>
        <taxon>Bacillati</taxon>
        <taxon>Bacillota</taxon>
        <taxon>Bacilli</taxon>
        <taxon>Bacillales</taxon>
        <taxon>Thermoactinomycetaceae</taxon>
        <taxon>Lihuaxuella</taxon>
    </lineage>
</organism>
<protein>
    <submittedName>
        <fullName evidence="1">Uncharacterized protein</fullName>
    </submittedName>
</protein>
<keyword evidence="2" id="KW-1185">Reference proteome</keyword>
<dbReference type="Proteomes" id="UP000199695">
    <property type="component" value="Unassembled WGS sequence"/>
</dbReference>
<reference evidence="1 2" key="1">
    <citation type="submission" date="2016-10" db="EMBL/GenBank/DDBJ databases">
        <authorList>
            <person name="de Groot N.N."/>
        </authorList>
    </citation>
    <scope>NUCLEOTIDE SEQUENCE [LARGE SCALE GENOMIC DNA]</scope>
    <source>
        <strain evidence="1 2">DSM 46701</strain>
    </source>
</reference>
<proteinExistence type="predicted"/>
<dbReference type="EMBL" id="FOCQ01000021">
    <property type="protein sequence ID" value="SEN75269.1"/>
    <property type="molecule type" value="Genomic_DNA"/>
</dbReference>
<accession>A0A1H8J3N4</accession>
<name>A0A1H8J3N4_9BACL</name>
<sequence length="207" mass="23615">MDPPQPVQILVLQGQESSNAMIRLLIRRPGDARWNSSFFIKPENAFFPGLLPDPSLNTTDGREKGVQAIPVLKDFFDKSLIPVGEKDKLTLGKSNHGEEGLYESVTHWLIALIWCETEAVTGWKVSVYPVCSDRPFWLLSPYYETSSLYAFEIALKLSGILETHSQKDLLTTRLFYREINEFTGSQVKISINYEHFKQRAFQNDDLA</sequence>
<dbReference type="AlphaFoldDB" id="A0A1H8J3N4"/>
<dbReference type="STRING" id="1173111.SAMN05444955_12137"/>
<gene>
    <name evidence="1" type="ORF">SAMN05444955_12137</name>
</gene>
<evidence type="ECO:0000313" key="2">
    <source>
        <dbReference type="Proteomes" id="UP000199695"/>
    </source>
</evidence>
<evidence type="ECO:0000313" key="1">
    <source>
        <dbReference type="EMBL" id="SEN75269.1"/>
    </source>
</evidence>